<evidence type="ECO:0000313" key="2">
    <source>
        <dbReference type="EMBL" id="GBM99213.1"/>
    </source>
</evidence>
<gene>
    <name evidence="2" type="ORF">AVEN_76614_1</name>
</gene>
<organism evidence="2 3">
    <name type="scientific">Araneus ventricosus</name>
    <name type="common">Orbweaver spider</name>
    <name type="synonym">Epeira ventricosa</name>
    <dbReference type="NCBI Taxonomy" id="182803"/>
    <lineage>
        <taxon>Eukaryota</taxon>
        <taxon>Metazoa</taxon>
        <taxon>Ecdysozoa</taxon>
        <taxon>Arthropoda</taxon>
        <taxon>Chelicerata</taxon>
        <taxon>Arachnida</taxon>
        <taxon>Araneae</taxon>
        <taxon>Araneomorphae</taxon>
        <taxon>Entelegynae</taxon>
        <taxon>Araneoidea</taxon>
        <taxon>Araneidae</taxon>
        <taxon>Araneus</taxon>
    </lineage>
</organism>
<dbReference type="EMBL" id="BGPR01004399">
    <property type="protein sequence ID" value="GBM99213.1"/>
    <property type="molecule type" value="Genomic_DNA"/>
</dbReference>
<evidence type="ECO:0000256" key="1">
    <source>
        <dbReference type="SAM" id="MobiDB-lite"/>
    </source>
</evidence>
<dbReference type="Proteomes" id="UP000499080">
    <property type="component" value="Unassembled WGS sequence"/>
</dbReference>
<feature type="region of interest" description="Disordered" evidence="1">
    <location>
        <begin position="40"/>
        <end position="60"/>
    </location>
</feature>
<sequence length="107" mass="12395">MDGHKNEIRFFRTGDKSPVCVWERWRGGKCVENVVRLEKSGREGESALSKTRKSPVWGRKVGGSQSARIRYRKIKATVVHFEAFVNDLPKSIDFNEWNTNQLLVQME</sequence>
<dbReference type="AlphaFoldDB" id="A0A4Y2K8Z2"/>
<proteinExistence type="predicted"/>
<name>A0A4Y2K8Z2_ARAVE</name>
<keyword evidence="3" id="KW-1185">Reference proteome</keyword>
<comment type="caution">
    <text evidence="2">The sequence shown here is derived from an EMBL/GenBank/DDBJ whole genome shotgun (WGS) entry which is preliminary data.</text>
</comment>
<reference evidence="2 3" key="1">
    <citation type="journal article" date="2019" name="Sci. Rep.">
        <title>Orb-weaving spider Araneus ventricosus genome elucidates the spidroin gene catalogue.</title>
        <authorList>
            <person name="Kono N."/>
            <person name="Nakamura H."/>
            <person name="Ohtoshi R."/>
            <person name="Moran D.A.P."/>
            <person name="Shinohara A."/>
            <person name="Yoshida Y."/>
            <person name="Fujiwara M."/>
            <person name="Mori M."/>
            <person name="Tomita M."/>
            <person name="Arakawa K."/>
        </authorList>
    </citation>
    <scope>NUCLEOTIDE SEQUENCE [LARGE SCALE GENOMIC DNA]</scope>
</reference>
<evidence type="ECO:0000313" key="3">
    <source>
        <dbReference type="Proteomes" id="UP000499080"/>
    </source>
</evidence>
<accession>A0A4Y2K8Z2</accession>
<protein>
    <submittedName>
        <fullName evidence="2">Uncharacterized protein</fullName>
    </submittedName>
</protein>